<protein>
    <submittedName>
        <fullName evidence="2">Uncharacterized protein</fullName>
    </submittedName>
</protein>
<sequence length="65" mass="7279">MEWRLRAAVDGDGGSGGGVAQWCAVVVDDDLQREMKMLVPTFFSFFYFPCSISLLCYVLVILVRV</sequence>
<accession>A0A2K3KHL6</accession>
<dbReference type="EMBL" id="ASHM01184485">
    <property type="protein sequence ID" value="PNX65763.1"/>
    <property type="molecule type" value="Genomic_DNA"/>
</dbReference>
<reference evidence="2 3" key="2">
    <citation type="journal article" date="2017" name="Front. Plant Sci.">
        <title>Gene Classification and Mining of Molecular Markers Useful in Red Clover (Trifolium pratense) Breeding.</title>
        <authorList>
            <person name="Istvanek J."/>
            <person name="Dluhosova J."/>
            <person name="Dluhos P."/>
            <person name="Patkova L."/>
            <person name="Nedelnik J."/>
            <person name="Repkova J."/>
        </authorList>
    </citation>
    <scope>NUCLEOTIDE SEQUENCE [LARGE SCALE GENOMIC DNA]</scope>
    <source>
        <strain evidence="3">cv. Tatra</strain>
        <tissue evidence="2">Young leaves</tissue>
    </source>
</reference>
<keyword evidence="1" id="KW-0812">Transmembrane</keyword>
<dbReference type="Proteomes" id="UP000236291">
    <property type="component" value="Unassembled WGS sequence"/>
</dbReference>
<evidence type="ECO:0000256" key="1">
    <source>
        <dbReference type="SAM" id="Phobius"/>
    </source>
</evidence>
<organism evidence="2 3">
    <name type="scientific">Trifolium pratense</name>
    <name type="common">Red clover</name>
    <dbReference type="NCBI Taxonomy" id="57577"/>
    <lineage>
        <taxon>Eukaryota</taxon>
        <taxon>Viridiplantae</taxon>
        <taxon>Streptophyta</taxon>
        <taxon>Embryophyta</taxon>
        <taxon>Tracheophyta</taxon>
        <taxon>Spermatophyta</taxon>
        <taxon>Magnoliopsida</taxon>
        <taxon>eudicotyledons</taxon>
        <taxon>Gunneridae</taxon>
        <taxon>Pentapetalae</taxon>
        <taxon>rosids</taxon>
        <taxon>fabids</taxon>
        <taxon>Fabales</taxon>
        <taxon>Fabaceae</taxon>
        <taxon>Papilionoideae</taxon>
        <taxon>50 kb inversion clade</taxon>
        <taxon>NPAAA clade</taxon>
        <taxon>Hologalegina</taxon>
        <taxon>IRL clade</taxon>
        <taxon>Trifolieae</taxon>
        <taxon>Trifolium</taxon>
    </lineage>
</organism>
<keyword evidence="1" id="KW-1133">Transmembrane helix</keyword>
<proteinExistence type="predicted"/>
<evidence type="ECO:0000313" key="2">
    <source>
        <dbReference type="EMBL" id="PNX65763.1"/>
    </source>
</evidence>
<evidence type="ECO:0000313" key="3">
    <source>
        <dbReference type="Proteomes" id="UP000236291"/>
    </source>
</evidence>
<name>A0A2K3KHL6_TRIPR</name>
<comment type="caution">
    <text evidence="2">The sequence shown here is derived from an EMBL/GenBank/DDBJ whole genome shotgun (WGS) entry which is preliminary data.</text>
</comment>
<gene>
    <name evidence="2" type="ORF">L195_g062760</name>
</gene>
<feature type="transmembrane region" description="Helical" evidence="1">
    <location>
        <begin position="42"/>
        <end position="63"/>
    </location>
</feature>
<reference evidence="2 3" key="1">
    <citation type="journal article" date="2014" name="Am. J. Bot.">
        <title>Genome assembly and annotation for red clover (Trifolium pratense; Fabaceae).</title>
        <authorList>
            <person name="Istvanek J."/>
            <person name="Jaros M."/>
            <person name="Krenek A."/>
            <person name="Repkova J."/>
        </authorList>
    </citation>
    <scope>NUCLEOTIDE SEQUENCE [LARGE SCALE GENOMIC DNA]</scope>
    <source>
        <strain evidence="3">cv. Tatra</strain>
        <tissue evidence="2">Young leaves</tissue>
    </source>
</reference>
<keyword evidence="1" id="KW-0472">Membrane</keyword>
<dbReference type="AlphaFoldDB" id="A0A2K3KHL6"/>